<protein>
    <submittedName>
        <fullName evidence="1">Uncharacterized protein</fullName>
    </submittedName>
</protein>
<dbReference type="AlphaFoldDB" id="A0A542DM63"/>
<evidence type="ECO:0000313" key="1">
    <source>
        <dbReference type="EMBL" id="TQJ04181.1"/>
    </source>
</evidence>
<dbReference type="RefSeq" id="WP_141999896.1">
    <property type="nucleotide sequence ID" value="NZ_VFML01000001.1"/>
</dbReference>
<dbReference type="OrthoDB" id="3697269at2"/>
<accession>A0A542DM63</accession>
<gene>
    <name evidence="1" type="ORF">FB471_3963</name>
</gene>
<proteinExistence type="predicted"/>
<evidence type="ECO:0000313" key="2">
    <source>
        <dbReference type="Proteomes" id="UP000320876"/>
    </source>
</evidence>
<comment type="caution">
    <text evidence="1">The sequence shown here is derived from an EMBL/GenBank/DDBJ whole genome shotgun (WGS) entry which is preliminary data.</text>
</comment>
<name>A0A542DM63_AMYCI</name>
<organism evidence="1 2">
    <name type="scientific">Amycolatopsis cihanbeyliensis</name>
    <dbReference type="NCBI Taxonomy" id="1128664"/>
    <lineage>
        <taxon>Bacteria</taxon>
        <taxon>Bacillati</taxon>
        <taxon>Actinomycetota</taxon>
        <taxon>Actinomycetes</taxon>
        <taxon>Pseudonocardiales</taxon>
        <taxon>Pseudonocardiaceae</taxon>
        <taxon>Amycolatopsis</taxon>
    </lineage>
</organism>
<keyword evidence="2" id="KW-1185">Reference proteome</keyword>
<dbReference type="Proteomes" id="UP000320876">
    <property type="component" value="Unassembled WGS sequence"/>
</dbReference>
<reference evidence="1 2" key="1">
    <citation type="submission" date="2019-06" db="EMBL/GenBank/DDBJ databases">
        <title>Sequencing the genomes of 1000 actinobacteria strains.</title>
        <authorList>
            <person name="Klenk H.-P."/>
        </authorList>
    </citation>
    <scope>NUCLEOTIDE SEQUENCE [LARGE SCALE GENOMIC DNA]</scope>
    <source>
        <strain evidence="1 2">DSM 45679</strain>
    </source>
</reference>
<sequence>MADEKLALVLHLTAGGEPLLFSLETEEAQRLEPKLAQLVKHNAVEPVRTRDGMTVTVNFAHVAVTYVDDMQRKGTVFGMHR</sequence>
<dbReference type="EMBL" id="VFML01000001">
    <property type="protein sequence ID" value="TQJ04181.1"/>
    <property type="molecule type" value="Genomic_DNA"/>
</dbReference>